<protein>
    <submittedName>
        <fullName evidence="1">Restriction endonuclease</fullName>
    </submittedName>
</protein>
<keyword evidence="1" id="KW-0255">Endonuclease</keyword>
<dbReference type="InterPro" id="IPR011604">
    <property type="entry name" value="PDDEXK-like_dom_sf"/>
</dbReference>
<organism evidence="1 2">
    <name type="scientific">Antarcticimicrobium sediminis</name>
    <dbReference type="NCBI Taxonomy" id="2546227"/>
    <lineage>
        <taxon>Bacteria</taxon>
        <taxon>Pseudomonadati</taxon>
        <taxon>Pseudomonadota</taxon>
        <taxon>Alphaproteobacteria</taxon>
        <taxon>Rhodobacterales</taxon>
        <taxon>Paracoccaceae</taxon>
        <taxon>Antarcticimicrobium</taxon>
    </lineage>
</organism>
<evidence type="ECO:0000313" key="1">
    <source>
        <dbReference type="EMBL" id="TDE33789.1"/>
    </source>
</evidence>
<dbReference type="PANTHER" id="PTHR38733">
    <property type="entry name" value="PROTEIN MCRC"/>
    <property type="match status" value="1"/>
</dbReference>
<keyword evidence="1" id="KW-0540">Nuclease</keyword>
<comment type="caution">
    <text evidence="1">The sequence shown here is derived from an EMBL/GenBank/DDBJ whole genome shotgun (WGS) entry which is preliminary data.</text>
</comment>
<accession>A0A4R5EH60</accession>
<evidence type="ECO:0000313" key="2">
    <source>
        <dbReference type="Proteomes" id="UP000294662"/>
    </source>
</evidence>
<dbReference type="InterPro" id="IPR019292">
    <property type="entry name" value="McrC"/>
</dbReference>
<dbReference type="AlphaFoldDB" id="A0A4R5EH60"/>
<dbReference type="PANTHER" id="PTHR38733:SF1">
    <property type="entry name" value="TYPE IV METHYL-DIRECTED RESTRICTION ENZYME ECOKMCRBC"/>
    <property type="match status" value="1"/>
</dbReference>
<keyword evidence="2" id="KW-1185">Reference proteome</keyword>
<sequence>MPAYTLREWETLPLGEGDGCIPEHFATRLAALAKSSAFAGRGGGGVLEDRRHGLRARGIVGVLATEGCSLEILPKIDVDQQESEAGQNAAIRKRLVHMLAVALDLKIETGEVTELDWQRETLLEILIRMFCSKLTDAIRRGMPRRYTVQEDDLAALRGALNLPRQFTRHAANPSRLACKFDELSDDIALNRIMKATVAHLFRMSRNASNQQRLRELAFVYADISEVSVLTLKWDEVIIDRTNRAWQELFRMAQLFLRNRYQTTSAGSGQGTALLFEMNALFEEYVGRLITRALAGTEYRVSLQGGRLFCLTSLDDERAVFQTKPDILIRQAGQIVHVIDTKWKRISSRIDNRKQGVSQGDVYQMMAYAHLYKAPRLTLLYPHHEDLSAEEGVQAQFRISGQETIIETASVDVASGDNMTARLRNIIALATKETLEITP</sequence>
<dbReference type="EMBL" id="SMFP01000026">
    <property type="protein sequence ID" value="TDE33789.1"/>
    <property type="molecule type" value="Genomic_DNA"/>
</dbReference>
<dbReference type="Proteomes" id="UP000294662">
    <property type="component" value="Unassembled WGS sequence"/>
</dbReference>
<proteinExistence type="predicted"/>
<dbReference type="GO" id="GO:0004519">
    <property type="term" value="F:endonuclease activity"/>
    <property type="evidence" value="ECO:0007669"/>
    <property type="project" value="UniProtKB-KW"/>
</dbReference>
<dbReference type="RefSeq" id="WP_132831506.1">
    <property type="nucleotide sequence ID" value="NZ_SMFP01000026.1"/>
</dbReference>
<keyword evidence="1" id="KW-0378">Hydrolase</keyword>
<dbReference type="Gene3D" id="3.90.320.10">
    <property type="match status" value="1"/>
</dbReference>
<gene>
    <name evidence="1" type="ORF">E1B25_20785</name>
</gene>
<name>A0A4R5EH60_9RHOB</name>
<dbReference type="OrthoDB" id="307209at2"/>
<dbReference type="Pfam" id="PF10117">
    <property type="entry name" value="McrBC"/>
    <property type="match status" value="1"/>
</dbReference>
<reference evidence="1 2" key="1">
    <citation type="submission" date="2019-03" db="EMBL/GenBank/DDBJ databases">
        <authorList>
            <person name="Zhang S."/>
        </authorList>
    </citation>
    <scope>NUCLEOTIDE SEQUENCE [LARGE SCALE GENOMIC DNA]</scope>
    <source>
        <strain evidence="1 2">S4J41</strain>
    </source>
</reference>